<dbReference type="EMBL" id="JBHTIR010003987">
    <property type="protein sequence ID" value="MFD0856164.1"/>
    <property type="molecule type" value="Genomic_DNA"/>
</dbReference>
<dbReference type="PANTHER" id="PTHR46696:SF6">
    <property type="entry name" value="P450, PUTATIVE (EUROFUNG)-RELATED"/>
    <property type="match status" value="1"/>
</dbReference>
<sequence>MADSQRTNSERPAFTLAGDDPATVLETYDRLREQAPVAYTDDLGGYWAMTSYTDVRAAAADAETFISSVKAVVPSDPRGIRRPPLNFDAPRHTPFRRALNRTLAA</sequence>
<keyword evidence="3" id="KW-1185">Reference proteome</keyword>
<comment type="caution">
    <text evidence="2">The sequence shown here is derived from an EMBL/GenBank/DDBJ whole genome shotgun (WGS) entry which is preliminary data.</text>
</comment>
<evidence type="ECO:0008006" key="4">
    <source>
        <dbReference type="Google" id="ProtNLM"/>
    </source>
</evidence>
<dbReference type="PANTHER" id="PTHR46696">
    <property type="entry name" value="P450, PUTATIVE (EUROFUNG)-RELATED"/>
    <property type="match status" value="1"/>
</dbReference>
<organism evidence="2 3">
    <name type="scientific">Actinomadura adrarensis</name>
    <dbReference type="NCBI Taxonomy" id="1819600"/>
    <lineage>
        <taxon>Bacteria</taxon>
        <taxon>Bacillati</taxon>
        <taxon>Actinomycetota</taxon>
        <taxon>Actinomycetes</taxon>
        <taxon>Streptosporangiales</taxon>
        <taxon>Thermomonosporaceae</taxon>
        <taxon>Actinomadura</taxon>
    </lineage>
</organism>
<dbReference type="SUPFAM" id="SSF48264">
    <property type="entry name" value="Cytochrome P450"/>
    <property type="match status" value="1"/>
</dbReference>
<proteinExistence type="inferred from homology"/>
<protein>
    <recommendedName>
        <fullName evidence="4">Cytochrome P450</fullName>
    </recommendedName>
</protein>
<name>A0ABW3CQA6_9ACTN</name>
<dbReference type="InterPro" id="IPR036396">
    <property type="entry name" value="Cyt_P450_sf"/>
</dbReference>
<dbReference type="Gene3D" id="1.10.630.10">
    <property type="entry name" value="Cytochrome P450"/>
    <property type="match status" value="1"/>
</dbReference>
<feature type="non-terminal residue" evidence="2">
    <location>
        <position position="105"/>
    </location>
</feature>
<reference evidence="3" key="1">
    <citation type="journal article" date="2019" name="Int. J. Syst. Evol. Microbiol.">
        <title>The Global Catalogue of Microorganisms (GCM) 10K type strain sequencing project: providing services to taxonomists for standard genome sequencing and annotation.</title>
        <authorList>
            <consortium name="The Broad Institute Genomics Platform"/>
            <consortium name="The Broad Institute Genome Sequencing Center for Infectious Disease"/>
            <person name="Wu L."/>
            <person name="Ma J."/>
        </authorList>
    </citation>
    <scope>NUCLEOTIDE SEQUENCE [LARGE SCALE GENOMIC DNA]</scope>
    <source>
        <strain evidence="3">JCM 31696</strain>
    </source>
</reference>
<gene>
    <name evidence="2" type="ORF">ACFQ07_28250</name>
</gene>
<evidence type="ECO:0000256" key="1">
    <source>
        <dbReference type="ARBA" id="ARBA00010617"/>
    </source>
</evidence>
<dbReference type="Proteomes" id="UP001597083">
    <property type="component" value="Unassembled WGS sequence"/>
</dbReference>
<accession>A0ABW3CQA6</accession>
<evidence type="ECO:0000313" key="2">
    <source>
        <dbReference type="EMBL" id="MFD0856164.1"/>
    </source>
</evidence>
<evidence type="ECO:0000313" key="3">
    <source>
        <dbReference type="Proteomes" id="UP001597083"/>
    </source>
</evidence>
<comment type="similarity">
    <text evidence="1">Belongs to the cytochrome P450 family.</text>
</comment>